<evidence type="ECO:0000313" key="3">
    <source>
        <dbReference type="WBParaSite" id="BTMF_0001759501-mRNA-1"/>
    </source>
</evidence>
<evidence type="ECO:0000313" key="1">
    <source>
        <dbReference type="EMBL" id="VDO54678.1"/>
    </source>
</evidence>
<accession>A0A0R3RC26</accession>
<evidence type="ECO:0000313" key="2">
    <source>
        <dbReference type="Proteomes" id="UP000280834"/>
    </source>
</evidence>
<dbReference type="WBParaSite" id="BTMF_0001759501-mRNA-1">
    <property type="protein sequence ID" value="BTMF_0001759501-mRNA-1"/>
    <property type="gene ID" value="BTMF_0001759501"/>
</dbReference>
<proteinExistence type="predicted"/>
<reference evidence="3" key="1">
    <citation type="submission" date="2017-02" db="UniProtKB">
        <authorList>
            <consortium name="WormBaseParasite"/>
        </authorList>
    </citation>
    <scope>IDENTIFICATION</scope>
</reference>
<protein>
    <submittedName>
        <fullName evidence="3">Nodule Cysteine-Rich (NCR) secreted peptide</fullName>
    </submittedName>
</protein>
<reference evidence="1 2" key="2">
    <citation type="submission" date="2018-11" db="EMBL/GenBank/DDBJ databases">
        <authorList>
            <consortium name="Pathogen Informatics"/>
        </authorList>
    </citation>
    <scope>NUCLEOTIDE SEQUENCE [LARGE SCALE GENOMIC DNA]</scope>
</reference>
<dbReference type="Proteomes" id="UP000280834">
    <property type="component" value="Unassembled WGS sequence"/>
</dbReference>
<keyword evidence="2" id="KW-1185">Reference proteome</keyword>
<name>A0A0R3RC26_9BILA</name>
<gene>
    <name evidence="1" type="ORF">BTMF_LOCUS15563</name>
</gene>
<organism evidence="3">
    <name type="scientific">Brugia timori</name>
    <dbReference type="NCBI Taxonomy" id="42155"/>
    <lineage>
        <taxon>Eukaryota</taxon>
        <taxon>Metazoa</taxon>
        <taxon>Ecdysozoa</taxon>
        <taxon>Nematoda</taxon>
        <taxon>Chromadorea</taxon>
        <taxon>Rhabditida</taxon>
        <taxon>Spirurina</taxon>
        <taxon>Spiruromorpha</taxon>
        <taxon>Filarioidea</taxon>
        <taxon>Onchocercidae</taxon>
        <taxon>Brugia</taxon>
    </lineage>
</organism>
<sequence length="116" mass="13393">MKRGSTSSVLFSKYLLNCNIDDSACFDVLNCKPKTFASCIRDACKMHNALAALLILLLVHIQSDVNPKIHCLVKYCMERRSYNGYLDLVIVQFKFLCAEQKFHLLEMSMIVLIWRK</sequence>
<dbReference type="AlphaFoldDB" id="A0A0R3RC26"/>
<dbReference type="EMBL" id="UZAG01022775">
    <property type="protein sequence ID" value="VDO54678.1"/>
    <property type="molecule type" value="Genomic_DNA"/>
</dbReference>